<dbReference type="RefSeq" id="WP_151145970.1">
    <property type="nucleotide sequence ID" value="NZ_WAGX01000005.1"/>
</dbReference>
<evidence type="ECO:0000313" key="3">
    <source>
        <dbReference type="Proteomes" id="UP000461768"/>
    </source>
</evidence>
<feature type="chain" id="PRO_5031294513" evidence="1">
    <location>
        <begin position="20"/>
        <end position="290"/>
    </location>
</feature>
<evidence type="ECO:0000256" key="1">
    <source>
        <dbReference type="SAM" id="SignalP"/>
    </source>
</evidence>
<evidence type="ECO:0000313" key="2">
    <source>
        <dbReference type="EMBL" id="KAB1438473.1"/>
    </source>
</evidence>
<dbReference type="OrthoDB" id="2048831at2"/>
<keyword evidence="3" id="KW-1185">Reference proteome</keyword>
<feature type="signal peptide" evidence="1">
    <location>
        <begin position="1"/>
        <end position="19"/>
    </location>
</feature>
<comment type="caution">
    <text evidence="2">The sequence shown here is derived from an EMBL/GenBank/DDBJ whole genome shotgun (WGS) entry which is preliminary data.</text>
</comment>
<dbReference type="Proteomes" id="UP000461768">
    <property type="component" value="Unassembled WGS sequence"/>
</dbReference>
<gene>
    <name evidence="2" type="ORF">F7O84_13105</name>
</gene>
<protein>
    <submittedName>
        <fullName evidence="2">Uncharacterized protein</fullName>
    </submittedName>
</protein>
<sequence length="290" mass="31697">MIITIALVFTLLPQTQVLAATTITDNYTKDTAYTFGSWNSINASPTVILAEGANESWFKFNVASGEHIYIRTSTHKDYDGMKVQVKDSAGVNIGGSRQNPENIIDSTGVTPALYIDVDNTTSSSKTFYLVVSRGNNFESSMYFNLSAANWIRTGTGTFAFSGTATNPGNSGLNLNGVDSNVLGLNLTNNTSIPNKAKVYRIGTSGTQSPSQGNVRHMIMPASSNLWYKSVVSNASSGSYSISLTDDFDAKQIWYFKYNALATAKSTMKNVSIKVDWQYDMNQTNYQIFLK</sequence>
<accession>A0A7V7QKU3</accession>
<proteinExistence type="predicted"/>
<organism evidence="2 3">
    <name type="scientific">Candidatus Galacturonatibacter soehngenii</name>
    <dbReference type="NCBI Taxonomy" id="2307010"/>
    <lineage>
        <taxon>Bacteria</taxon>
        <taxon>Bacillati</taxon>
        <taxon>Bacillota</taxon>
        <taxon>Clostridia</taxon>
        <taxon>Lachnospirales</taxon>
        <taxon>Lachnospiraceae</taxon>
        <taxon>Candidatus Galacturonatibacter</taxon>
    </lineage>
</organism>
<reference evidence="2 3" key="1">
    <citation type="submission" date="2019-09" db="EMBL/GenBank/DDBJ databases">
        <authorList>
            <person name="Valk L.C."/>
        </authorList>
    </citation>
    <scope>NUCLEOTIDE SEQUENCE [LARGE SCALE GENOMIC DNA]</scope>
    <source>
        <strain evidence="2">GalUA</strain>
    </source>
</reference>
<keyword evidence="1" id="KW-0732">Signal</keyword>
<dbReference type="AlphaFoldDB" id="A0A7V7QKU3"/>
<reference evidence="2 3" key="2">
    <citation type="submission" date="2020-02" db="EMBL/GenBank/DDBJ databases">
        <title>Candidatus Galacturonibacter soehngenii shows hetero-acetogenic catabolism of galacturonic acid but lacks a canonical carbon monoxide dehydrogenase/acetyl-CoA synthase complex.</title>
        <authorList>
            <person name="Diender M."/>
            <person name="Stouten G.R."/>
            <person name="Petersen J.F."/>
            <person name="Nielsen P.H."/>
            <person name="Dueholm M.S."/>
            <person name="Pronk J.T."/>
            <person name="Van Loosdrecht M.C.M."/>
        </authorList>
    </citation>
    <scope>NUCLEOTIDE SEQUENCE [LARGE SCALE GENOMIC DNA]</scope>
    <source>
        <strain evidence="2">GalUA</strain>
    </source>
</reference>
<dbReference type="EMBL" id="WAGX01000005">
    <property type="protein sequence ID" value="KAB1438473.1"/>
    <property type="molecule type" value="Genomic_DNA"/>
</dbReference>
<name>A0A7V7QKU3_9FIRM</name>